<reference evidence="1 2" key="1">
    <citation type="submission" date="2024-01" db="EMBL/GenBank/DDBJ databases">
        <title>Genome assemblies of Stephania.</title>
        <authorList>
            <person name="Yang L."/>
        </authorList>
    </citation>
    <scope>NUCLEOTIDE SEQUENCE [LARGE SCALE GENOMIC DNA]</scope>
    <source>
        <strain evidence="1">JXDWG</strain>
        <tissue evidence="1">Leaf</tissue>
    </source>
</reference>
<accession>A0AAP0F1A1</accession>
<name>A0AAP0F1A1_9MAGN</name>
<protein>
    <submittedName>
        <fullName evidence="1">Uncharacterized protein</fullName>
    </submittedName>
</protein>
<dbReference type="EMBL" id="JBBNAG010000010">
    <property type="protein sequence ID" value="KAK9100637.1"/>
    <property type="molecule type" value="Genomic_DNA"/>
</dbReference>
<keyword evidence="2" id="KW-1185">Reference proteome</keyword>
<proteinExistence type="predicted"/>
<comment type="caution">
    <text evidence="1">The sequence shown here is derived from an EMBL/GenBank/DDBJ whole genome shotgun (WGS) entry which is preliminary data.</text>
</comment>
<evidence type="ECO:0000313" key="2">
    <source>
        <dbReference type="Proteomes" id="UP001419268"/>
    </source>
</evidence>
<dbReference type="AlphaFoldDB" id="A0AAP0F1A1"/>
<sequence length="53" mass="6606">MNKRVRDPRIKWWNLKNSNQVEFREKLLKENVWNLDLDANTMWLEMSSCIRRV</sequence>
<evidence type="ECO:0000313" key="1">
    <source>
        <dbReference type="EMBL" id="KAK9100637.1"/>
    </source>
</evidence>
<gene>
    <name evidence="1" type="ORF">Scep_024067</name>
</gene>
<organism evidence="1 2">
    <name type="scientific">Stephania cephalantha</name>
    <dbReference type="NCBI Taxonomy" id="152367"/>
    <lineage>
        <taxon>Eukaryota</taxon>
        <taxon>Viridiplantae</taxon>
        <taxon>Streptophyta</taxon>
        <taxon>Embryophyta</taxon>
        <taxon>Tracheophyta</taxon>
        <taxon>Spermatophyta</taxon>
        <taxon>Magnoliopsida</taxon>
        <taxon>Ranunculales</taxon>
        <taxon>Menispermaceae</taxon>
        <taxon>Menispermoideae</taxon>
        <taxon>Cissampelideae</taxon>
        <taxon>Stephania</taxon>
    </lineage>
</organism>
<dbReference type="Proteomes" id="UP001419268">
    <property type="component" value="Unassembled WGS sequence"/>
</dbReference>